<feature type="transmembrane region" description="Helical" evidence="7">
    <location>
        <begin position="260"/>
        <end position="290"/>
    </location>
</feature>
<comment type="similarity">
    <text evidence="2">Belongs to the SLC13A/DASS transporter (TC 2.A.47) family. NADC subfamily.</text>
</comment>
<evidence type="ECO:0000256" key="3">
    <source>
        <dbReference type="ARBA" id="ARBA00022448"/>
    </source>
</evidence>
<evidence type="ECO:0000256" key="2">
    <source>
        <dbReference type="ARBA" id="ARBA00006772"/>
    </source>
</evidence>
<feature type="transmembrane region" description="Helical" evidence="7">
    <location>
        <begin position="340"/>
        <end position="358"/>
    </location>
</feature>
<gene>
    <name evidence="8" type="ORF">LAZ67_1004516</name>
</gene>
<protein>
    <submittedName>
        <fullName evidence="8">SLC13A5</fullName>
    </submittedName>
</protein>
<feature type="transmembrane region" description="Helical" evidence="7">
    <location>
        <begin position="12"/>
        <end position="32"/>
    </location>
</feature>
<evidence type="ECO:0000313" key="8">
    <source>
        <dbReference type="EMBL" id="UYV61351.1"/>
    </source>
</evidence>
<dbReference type="PANTHER" id="PTHR10283:SF82">
    <property type="entry name" value="SOLUTE CARRIER FAMILY 13 MEMBER 2"/>
    <property type="match status" value="1"/>
</dbReference>
<evidence type="ECO:0000256" key="5">
    <source>
        <dbReference type="ARBA" id="ARBA00022989"/>
    </source>
</evidence>
<evidence type="ECO:0000256" key="6">
    <source>
        <dbReference type="ARBA" id="ARBA00023136"/>
    </source>
</evidence>
<feature type="non-terminal residue" evidence="8">
    <location>
        <position position="1"/>
    </location>
</feature>
<keyword evidence="4 7" id="KW-0812">Transmembrane</keyword>
<reference evidence="8 9" key="1">
    <citation type="submission" date="2022-01" db="EMBL/GenBank/DDBJ databases">
        <title>A chromosomal length assembly of Cordylochernes scorpioides.</title>
        <authorList>
            <person name="Zeh D."/>
            <person name="Zeh J."/>
        </authorList>
    </citation>
    <scope>NUCLEOTIDE SEQUENCE [LARGE SCALE GENOMIC DNA]</scope>
    <source>
        <strain evidence="8">IN4F17</strain>
        <tissue evidence="8">Whole Body</tissue>
    </source>
</reference>
<dbReference type="PANTHER" id="PTHR10283">
    <property type="entry name" value="SOLUTE CARRIER FAMILY 13 MEMBER"/>
    <property type="match status" value="1"/>
</dbReference>
<evidence type="ECO:0000313" key="9">
    <source>
        <dbReference type="Proteomes" id="UP001235939"/>
    </source>
</evidence>
<feature type="transmembrane region" description="Helical" evidence="7">
    <location>
        <begin position="185"/>
        <end position="202"/>
    </location>
</feature>
<dbReference type="PROSITE" id="PS01271">
    <property type="entry name" value="NA_SULFATE"/>
    <property type="match status" value="1"/>
</dbReference>
<dbReference type="Pfam" id="PF00939">
    <property type="entry name" value="Na_sulph_symp"/>
    <property type="match status" value="2"/>
</dbReference>
<evidence type="ECO:0000256" key="7">
    <source>
        <dbReference type="SAM" id="Phobius"/>
    </source>
</evidence>
<sequence>MLGFMLTTTVLSMWISNTATTAMMVPIVQAVVDQLSKEREARQYGTYIHLSAEQAESPAVSTITLDMERAGKKEKTPQTDMAQLKQLRTALYLSVAFSANIGGTGTLIGSGPNLVLQGYLSECQDSREEDEAARTIISDSYKELGPMRMHEKGVLSLFMLLVLLWFFRDPQFIPGWADLLPHGDMIRDATASVGVSILLFILPSGHGKPLLDWPTAQRKVPWGLLLLLGSGFAMAEGTQASGMSTWISQQLEGLKQLSPAVIMVTVTLGTSALTEIISNMSMATIVLPVVAQLALALSVHPLYLTLPVTIGCSFAFILPVGNPSNAIVYEGSGMPSSSMMLPGAVVKLITLAVEMLMIQTMGFAVWDLGTLPSWAIAAQNA</sequence>
<organism evidence="8 9">
    <name type="scientific">Cordylochernes scorpioides</name>
    <dbReference type="NCBI Taxonomy" id="51811"/>
    <lineage>
        <taxon>Eukaryota</taxon>
        <taxon>Metazoa</taxon>
        <taxon>Ecdysozoa</taxon>
        <taxon>Arthropoda</taxon>
        <taxon>Chelicerata</taxon>
        <taxon>Arachnida</taxon>
        <taxon>Pseudoscorpiones</taxon>
        <taxon>Cheliferoidea</taxon>
        <taxon>Chernetidae</taxon>
        <taxon>Cordylochernes</taxon>
    </lineage>
</organism>
<feature type="transmembrane region" description="Helical" evidence="7">
    <location>
        <begin position="302"/>
        <end position="320"/>
    </location>
</feature>
<dbReference type="EMBL" id="CP092863">
    <property type="protein sequence ID" value="UYV61351.1"/>
    <property type="molecule type" value="Genomic_DNA"/>
</dbReference>
<keyword evidence="9" id="KW-1185">Reference proteome</keyword>
<keyword evidence="6 7" id="KW-0472">Membrane</keyword>
<keyword evidence="5 7" id="KW-1133">Transmembrane helix</keyword>
<feature type="transmembrane region" description="Helical" evidence="7">
    <location>
        <begin position="222"/>
        <end position="240"/>
    </location>
</feature>
<evidence type="ECO:0000256" key="1">
    <source>
        <dbReference type="ARBA" id="ARBA00004141"/>
    </source>
</evidence>
<name>A0ABY6JZ87_9ARAC</name>
<proteinExistence type="inferred from homology"/>
<dbReference type="Proteomes" id="UP001235939">
    <property type="component" value="Chromosome 01"/>
</dbReference>
<evidence type="ECO:0000256" key="4">
    <source>
        <dbReference type="ARBA" id="ARBA00022692"/>
    </source>
</evidence>
<keyword evidence="3" id="KW-0813">Transport</keyword>
<comment type="subcellular location">
    <subcellularLocation>
        <location evidence="1">Membrane</location>
        <topology evidence="1">Multi-pass membrane protein</topology>
    </subcellularLocation>
</comment>
<feature type="transmembrane region" description="Helical" evidence="7">
    <location>
        <begin position="154"/>
        <end position="173"/>
    </location>
</feature>
<dbReference type="InterPro" id="IPR001898">
    <property type="entry name" value="SLC13A/DASS"/>
</dbReference>
<accession>A0ABY6JZ87</accession>
<dbReference type="InterPro" id="IPR031312">
    <property type="entry name" value="Na/sul_symport_CS"/>
</dbReference>